<name>A0AAW6UDR7_9MOLU</name>
<keyword evidence="1" id="KW-0812">Transmembrane</keyword>
<evidence type="ECO:0000313" key="3">
    <source>
        <dbReference type="EMBL" id="MDI6453601.1"/>
    </source>
</evidence>
<dbReference type="Proteomes" id="UP001431532">
    <property type="component" value="Unassembled WGS sequence"/>
</dbReference>
<dbReference type="Pfam" id="PF09335">
    <property type="entry name" value="VTT_dom"/>
    <property type="match status" value="1"/>
</dbReference>
<feature type="transmembrane region" description="Helical" evidence="1">
    <location>
        <begin position="37"/>
        <end position="56"/>
    </location>
</feature>
<protein>
    <submittedName>
        <fullName evidence="3">VTT domain-containing protein</fullName>
    </submittedName>
</protein>
<proteinExistence type="predicted"/>
<feature type="transmembrane region" description="Helical" evidence="1">
    <location>
        <begin position="76"/>
        <end position="100"/>
    </location>
</feature>
<feature type="domain" description="VTT" evidence="2">
    <location>
        <begin position="108"/>
        <end position="212"/>
    </location>
</feature>
<keyword evidence="1" id="KW-0472">Membrane</keyword>
<dbReference type="EMBL" id="JASCXW010000037">
    <property type="protein sequence ID" value="MDI6453601.1"/>
    <property type="molecule type" value="Genomic_DNA"/>
</dbReference>
<feature type="transmembrane region" description="Helical" evidence="1">
    <location>
        <begin position="112"/>
        <end position="133"/>
    </location>
</feature>
<comment type="caution">
    <text evidence="3">The sequence shown here is derived from an EMBL/GenBank/DDBJ whole genome shotgun (WGS) entry which is preliminary data.</text>
</comment>
<gene>
    <name evidence="3" type="ORF">QJ521_08475</name>
</gene>
<accession>A0AAW6UDR7</accession>
<keyword evidence="4" id="KW-1185">Reference proteome</keyword>
<dbReference type="InterPro" id="IPR032816">
    <property type="entry name" value="VTT_dom"/>
</dbReference>
<feature type="transmembrane region" description="Helical" evidence="1">
    <location>
        <begin position="194"/>
        <end position="216"/>
    </location>
</feature>
<evidence type="ECO:0000256" key="1">
    <source>
        <dbReference type="SAM" id="Phobius"/>
    </source>
</evidence>
<feature type="transmembrane region" description="Helical" evidence="1">
    <location>
        <begin position="165"/>
        <end position="187"/>
    </location>
</feature>
<reference evidence="3" key="1">
    <citation type="submission" date="2023-05" db="EMBL/GenBank/DDBJ databases">
        <title>Mariniplasma microaerophilum sp. nov., a novel anaerobic mollicute isolated from terrestrial mud volcano, Taman Peninsula, Russia.</title>
        <authorList>
            <person name="Khomyakova M.A."/>
            <person name="Merkel A.Y."/>
            <person name="Slobodkin A.I."/>
        </authorList>
    </citation>
    <scope>NUCLEOTIDE SEQUENCE</scope>
    <source>
        <strain evidence="3">M4Ah</strain>
    </source>
</reference>
<dbReference type="RefSeq" id="WP_282840037.1">
    <property type="nucleotide sequence ID" value="NZ_JASCXW010000037.1"/>
</dbReference>
<keyword evidence="1" id="KW-1133">Transmembrane helix</keyword>
<evidence type="ECO:0000313" key="4">
    <source>
        <dbReference type="Proteomes" id="UP001431532"/>
    </source>
</evidence>
<dbReference type="AlphaFoldDB" id="A0AAW6UDR7"/>
<organism evidence="3 4">
    <name type="scientific">Peloplasma aerotolerans</name>
    <dbReference type="NCBI Taxonomy" id="3044389"/>
    <lineage>
        <taxon>Bacteria</taxon>
        <taxon>Bacillati</taxon>
        <taxon>Mycoplasmatota</taxon>
        <taxon>Mollicutes</taxon>
        <taxon>Acholeplasmatales</taxon>
        <taxon>Acholeplasmataceae</taxon>
        <taxon>Peloplasma</taxon>
    </lineage>
</organism>
<sequence length="233" mass="27027">MYRRQMNNNPKRIYRHRYLNSSRRHHEKHITIKEESLYRPLLITFLLFLLAMVILFPTSIFDGMIPEIMTFLRRLVGWMTLSATATLLILPVSVFDLELIRIFSRVDLFSNYYVMFVIAFAVFADTLFAFIGYRFTKQLTKLFVNKSKAKDAEKSNEKLRKYGNIGMFFFASTPLPFTLAVYAAGALRLNRKGFLIGVAAGRLIKYSAFALFLRLFDINLVELGQNLLTTVFG</sequence>
<evidence type="ECO:0000259" key="2">
    <source>
        <dbReference type="Pfam" id="PF09335"/>
    </source>
</evidence>